<evidence type="ECO:0000256" key="1">
    <source>
        <dbReference type="ARBA" id="ARBA00022741"/>
    </source>
</evidence>
<dbReference type="InterPro" id="IPR027417">
    <property type="entry name" value="P-loop_NTPase"/>
</dbReference>
<dbReference type="Gene3D" id="3.40.50.300">
    <property type="entry name" value="P-loop containing nucleotide triphosphate hydrolases"/>
    <property type="match status" value="1"/>
</dbReference>
<dbReference type="GO" id="GO:0005524">
    <property type="term" value="F:ATP binding"/>
    <property type="evidence" value="ECO:0007669"/>
    <property type="project" value="UniProtKB-KW"/>
</dbReference>
<proteinExistence type="predicted"/>
<organism evidence="4 5">
    <name type="scientific">Prototheca wickerhamii</name>
    <dbReference type="NCBI Taxonomy" id="3111"/>
    <lineage>
        <taxon>Eukaryota</taxon>
        <taxon>Viridiplantae</taxon>
        <taxon>Chlorophyta</taxon>
        <taxon>core chlorophytes</taxon>
        <taxon>Trebouxiophyceae</taxon>
        <taxon>Chlorellales</taxon>
        <taxon>Chlorellaceae</taxon>
        <taxon>Prototheca</taxon>
    </lineage>
</organism>
<dbReference type="InterPro" id="IPR001208">
    <property type="entry name" value="MCM_dom"/>
</dbReference>
<evidence type="ECO:0000256" key="2">
    <source>
        <dbReference type="ARBA" id="ARBA00022840"/>
    </source>
</evidence>
<dbReference type="EMBL" id="JASFZW010000004">
    <property type="protein sequence ID" value="KAK2078485.1"/>
    <property type="molecule type" value="Genomic_DNA"/>
</dbReference>
<protein>
    <recommendedName>
        <fullName evidence="3">MCM C-terminal AAA(+) ATPase domain-containing protein</fullName>
    </recommendedName>
</protein>
<dbReference type="Pfam" id="PF00493">
    <property type="entry name" value="MCM"/>
    <property type="match status" value="1"/>
</dbReference>
<keyword evidence="5" id="KW-1185">Reference proteome</keyword>
<reference evidence="4" key="1">
    <citation type="submission" date="2021-01" db="EMBL/GenBank/DDBJ databases">
        <authorList>
            <person name="Eckstrom K.M.E."/>
        </authorList>
    </citation>
    <scope>NUCLEOTIDE SEQUENCE</scope>
    <source>
        <strain evidence="4">UVCC 0001</strain>
    </source>
</reference>
<feature type="domain" description="MCM C-terminal AAA(+) ATPase" evidence="3">
    <location>
        <begin position="30"/>
        <end position="87"/>
    </location>
</feature>
<dbReference type="Proteomes" id="UP001255856">
    <property type="component" value="Unassembled WGS sequence"/>
</dbReference>
<accession>A0AAD9IKT2</accession>
<dbReference type="CDD" id="cd22247">
    <property type="entry name" value="MCM8_WHD"/>
    <property type="match status" value="1"/>
</dbReference>
<dbReference type="AlphaFoldDB" id="A0AAD9IKT2"/>
<keyword evidence="2" id="KW-0067">ATP-binding</keyword>
<dbReference type="InterPro" id="IPR056875">
    <property type="entry name" value="MCM8/REC_WHD"/>
</dbReference>
<gene>
    <name evidence="4" type="ORF">QBZ16_003325</name>
</gene>
<sequence length="220" mass="23725">MLPSGQQQVLVEFLGRGATCLSAISGAAPAQLPGPTHIVATTTPISGRYDSGKSLCQNLSLTPCLVERFDMVILVQDRAEDPATRAIRAPRFAEPDEGLRVLATVFMQLREEKAADLLFACLCSRTVRGALGAMDGPQGPAHGKAKRGNGYQARRQRFMSALHRKCLVEGSLTQTVDGMKELAKASHTFQPDFDGFLERLNEHGDVLKKGAGLYAYNGPV</sequence>
<evidence type="ECO:0000313" key="5">
    <source>
        <dbReference type="Proteomes" id="UP001255856"/>
    </source>
</evidence>
<keyword evidence="1" id="KW-0547">Nucleotide-binding</keyword>
<dbReference type="PROSITE" id="PS50051">
    <property type="entry name" value="MCM_2"/>
    <property type="match status" value="1"/>
</dbReference>
<dbReference type="GO" id="GO:0003677">
    <property type="term" value="F:DNA binding"/>
    <property type="evidence" value="ECO:0007669"/>
    <property type="project" value="InterPro"/>
</dbReference>
<name>A0AAD9IKT2_PROWI</name>
<comment type="caution">
    <text evidence="4">The sequence shown here is derived from an EMBL/GenBank/DDBJ whole genome shotgun (WGS) entry which is preliminary data.</text>
</comment>
<evidence type="ECO:0000259" key="3">
    <source>
        <dbReference type="PROSITE" id="PS50051"/>
    </source>
</evidence>
<evidence type="ECO:0000313" key="4">
    <source>
        <dbReference type="EMBL" id="KAK2078485.1"/>
    </source>
</evidence>
<dbReference type="Pfam" id="PF25051">
    <property type="entry name" value="WHD_MCM8"/>
    <property type="match status" value="1"/>
</dbReference>